<evidence type="ECO:0000256" key="2">
    <source>
        <dbReference type="ARBA" id="ARBA00022786"/>
    </source>
</evidence>
<protein>
    <recommendedName>
        <fullName evidence="3">Skp1-related protein</fullName>
    </recommendedName>
</protein>
<dbReference type="OrthoDB" id="5786141at2759"/>
<dbReference type="CDD" id="cd18322">
    <property type="entry name" value="BTB_POZ_SKP1"/>
    <property type="match status" value="1"/>
</dbReference>
<feature type="domain" description="SKP1 component POZ" evidence="5">
    <location>
        <begin position="49"/>
        <end position="110"/>
    </location>
</feature>
<dbReference type="SUPFAM" id="SSF81382">
    <property type="entry name" value="Skp1 dimerisation domain-like"/>
    <property type="match status" value="1"/>
</dbReference>
<sequence>MPTLDPVCKFRRYYELVKVANPMDPLDIAAAEKSSARRNDTEKLVPEKMYKVVTKDMEVCEVSASVISMSKLITTMLEDLNLQDDDAPIPVPNVTSAILKKVVYWCEKHKPVSEKTASMKKNDEELQEPSEIKKWRSEYFKVDHAVLFEIIMAANYLDISGLLEDSCEVVASMMRGKTAEEIRLMFNIANDLTPEEEEKIRKEGNLPEE</sequence>
<evidence type="ECO:0000313" key="7">
    <source>
        <dbReference type="Proteomes" id="UP000053676"/>
    </source>
</evidence>
<proteinExistence type="inferred from homology"/>
<dbReference type="Proteomes" id="UP000053676">
    <property type="component" value="Unassembled WGS sequence"/>
</dbReference>
<dbReference type="OMA" id="NEWCENK"/>
<reference evidence="7" key="1">
    <citation type="journal article" date="2014" name="Nat. Genet.">
        <title>Genome of the human hookworm Necator americanus.</title>
        <authorList>
            <person name="Tang Y.T."/>
            <person name="Gao X."/>
            <person name="Rosa B.A."/>
            <person name="Abubucker S."/>
            <person name="Hallsworth-Pepin K."/>
            <person name="Martin J."/>
            <person name="Tyagi R."/>
            <person name="Heizer E."/>
            <person name="Zhang X."/>
            <person name="Bhonagiri-Palsikar V."/>
            <person name="Minx P."/>
            <person name="Warren W.C."/>
            <person name="Wang Q."/>
            <person name="Zhan B."/>
            <person name="Hotez P.J."/>
            <person name="Sternberg P.W."/>
            <person name="Dougall A."/>
            <person name="Gaze S.T."/>
            <person name="Mulvenna J."/>
            <person name="Sotillo J."/>
            <person name="Ranganathan S."/>
            <person name="Rabelo E.M."/>
            <person name="Wilson R.K."/>
            <person name="Felgner P.L."/>
            <person name="Bethony J."/>
            <person name="Hawdon J.M."/>
            <person name="Gasser R.B."/>
            <person name="Loukas A."/>
            <person name="Mitreva M."/>
        </authorList>
    </citation>
    <scope>NUCLEOTIDE SEQUENCE [LARGE SCALE GENOMIC DNA]</scope>
</reference>
<dbReference type="PIRSF" id="PIRSF028729">
    <property type="entry name" value="E3_ubiquit_lig_SCF_Skp"/>
    <property type="match status" value="1"/>
</dbReference>
<dbReference type="InterPro" id="IPR016073">
    <property type="entry name" value="Skp1_comp_POZ"/>
</dbReference>
<organism evidence="6 7">
    <name type="scientific">Necator americanus</name>
    <name type="common">Human hookworm</name>
    <dbReference type="NCBI Taxonomy" id="51031"/>
    <lineage>
        <taxon>Eukaryota</taxon>
        <taxon>Metazoa</taxon>
        <taxon>Ecdysozoa</taxon>
        <taxon>Nematoda</taxon>
        <taxon>Chromadorea</taxon>
        <taxon>Rhabditida</taxon>
        <taxon>Rhabditina</taxon>
        <taxon>Rhabditomorpha</taxon>
        <taxon>Strongyloidea</taxon>
        <taxon>Ancylostomatidae</taxon>
        <taxon>Bunostominae</taxon>
        <taxon>Necator</taxon>
    </lineage>
</organism>
<comment type="similarity">
    <text evidence="1 3">Belongs to the SKP1 family.</text>
</comment>
<keyword evidence="7" id="KW-1185">Reference proteome</keyword>
<comment type="pathway">
    <text evidence="3">Protein modification; protein ubiquitination.</text>
</comment>
<evidence type="ECO:0000256" key="3">
    <source>
        <dbReference type="PIRNR" id="PIRNR028729"/>
    </source>
</evidence>
<dbReference type="InterPro" id="IPR001232">
    <property type="entry name" value="SKP1-like"/>
</dbReference>
<accession>W2SNZ9</accession>
<dbReference type="Pfam" id="PF01466">
    <property type="entry name" value="Skp1"/>
    <property type="match status" value="1"/>
</dbReference>
<dbReference type="Gene3D" id="3.30.710.10">
    <property type="entry name" value="Potassium Channel Kv1.1, Chain A"/>
    <property type="match status" value="1"/>
</dbReference>
<keyword evidence="2 3" id="KW-0833">Ubl conjugation pathway</keyword>
<dbReference type="SMART" id="SM00512">
    <property type="entry name" value="Skp1"/>
    <property type="match status" value="1"/>
</dbReference>
<dbReference type="EMBL" id="KI668959">
    <property type="protein sequence ID" value="ETN70427.1"/>
    <property type="molecule type" value="Genomic_DNA"/>
</dbReference>
<dbReference type="UniPathway" id="UPA00143"/>
<evidence type="ECO:0000259" key="4">
    <source>
        <dbReference type="Pfam" id="PF01466"/>
    </source>
</evidence>
<gene>
    <name evidence="6" type="ORF">NECAME_14768</name>
</gene>
<comment type="function">
    <text evidence="3">Probable essential component of SCF (SKP1-CUL1-F-box protein) E3 ubiquitin-protein ligase complexes, which mediate the ubiquitination and subsequent proteasomal degradation of target proteins. Regulates cell proliferation during embryonic and larval development.</text>
</comment>
<dbReference type="Pfam" id="PF03931">
    <property type="entry name" value="Skp1_POZ"/>
    <property type="match status" value="1"/>
</dbReference>
<dbReference type="GO" id="GO:0006511">
    <property type="term" value="P:ubiquitin-dependent protein catabolic process"/>
    <property type="evidence" value="ECO:0007669"/>
    <property type="project" value="InterPro"/>
</dbReference>
<dbReference type="InterPro" id="IPR016897">
    <property type="entry name" value="SKP1"/>
</dbReference>
<dbReference type="InterPro" id="IPR011333">
    <property type="entry name" value="SKP1/BTB/POZ_sf"/>
</dbReference>
<evidence type="ECO:0000256" key="1">
    <source>
        <dbReference type="ARBA" id="ARBA00009993"/>
    </source>
</evidence>
<name>W2SNZ9_NECAM</name>
<dbReference type="InterPro" id="IPR016072">
    <property type="entry name" value="Skp1_comp_dimer"/>
</dbReference>
<dbReference type="FunFam" id="3.30.710.10:FF:000026">
    <property type="entry name" value="E3 ubiquitin ligase complex SCF subunit"/>
    <property type="match status" value="1"/>
</dbReference>
<dbReference type="GO" id="GO:0016567">
    <property type="term" value="P:protein ubiquitination"/>
    <property type="evidence" value="ECO:0007669"/>
    <property type="project" value="UniProtKB-UniPathway"/>
</dbReference>
<evidence type="ECO:0000313" key="6">
    <source>
        <dbReference type="EMBL" id="ETN70427.1"/>
    </source>
</evidence>
<dbReference type="SUPFAM" id="SSF54695">
    <property type="entry name" value="POZ domain"/>
    <property type="match status" value="1"/>
</dbReference>
<dbReference type="STRING" id="51031.W2SNZ9"/>
<dbReference type="KEGG" id="nai:NECAME_14768"/>
<dbReference type="InterPro" id="IPR036296">
    <property type="entry name" value="SKP1-like_dim_sf"/>
</dbReference>
<dbReference type="PANTHER" id="PTHR11165">
    <property type="entry name" value="SKP1"/>
    <property type="match status" value="1"/>
</dbReference>
<evidence type="ECO:0000259" key="5">
    <source>
        <dbReference type="Pfam" id="PF03931"/>
    </source>
</evidence>
<dbReference type="AlphaFoldDB" id="W2SNZ9"/>
<feature type="domain" description="SKP1 component dimerisation" evidence="4">
    <location>
        <begin position="161"/>
        <end position="203"/>
    </location>
</feature>